<name>A0A7C4NS10_9CREN</name>
<dbReference type="EMBL" id="DTCK01000019">
    <property type="protein sequence ID" value="HGQ35743.1"/>
    <property type="molecule type" value="Genomic_DNA"/>
</dbReference>
<dbReference type="Gene3D" id="1.20.120.330">
    <property type="entry name" value="Nucleotidyltransferases domain 2"/>
    <property type="match status" value="1"/>
</dbReference>
<dbReference type="Pfam" id="PF05168">
    <property type="entry name" value="HEPN"/>
    <property type="match status" value="1"/>
</dbReference>
<proteinExistence type="predicted"/>
<dbReference type="AlphaFoldDB" id="A0A7C4NS10"/>
<sequence>MSFEEAEVLRRRAESFLINTVNLLSEDEANLAVFGLGQYYQLILKYKILVKKGSNDRICSLRRLIQEAGDLNSRISVFLNDIENLHYIYRLEEVYIPARHLPIDYEVP</sequence>
<evidence type="ECO:0000259" key="1">
    <source>
        <dbReference type="PROSITE" id="PS50910"/>
    </source>
</evidence>
<accession>A0A7C4NS10</accession>
<comment type="caution">
    <text evidence="3">The sequence shown here is derived from an EMBL/GenBank/DDBJ whole genome shotgun (WGS) entry which is preliminary data.</text>
</comment>
<reference evidence="3" key="1">
    <citation type="journal article" date="2020" name="mSystems">
        <title>Genome- and Community-Level Interaction Insights into Carbon Utilization and Element Cycling Functions of Hydrothermarchaeota in Hydrothermal Sediment.</title>
        <authorList>
            <person name="Zhou Z."/>
            <person name="Liu Y."/>
            <person name="Xu W."/>
            <person name="Pan J."/>
            <person name="Luo Z.H."/>
            <person name="Li M."/>
        </authorList>
    </citation>
    <scope>NUCLEOTIDE SEQUENCE [LARGE SCALE GENOMIC DNA]</scope>
    <source>
        <strain evidence="3">SpSt-637</strain>
        <strain evidence="2">SpSt-667</strain>
    </source>
</reference>
<dbReference type="EMBL" id="DTBD01000003">
    <property type="protein sequence ID" value="HGQ63672.1"/>
    <property type="molecule type" value="Genomic_DNA"/>
</dbReference>
<organism evidence="3">
    <name type="scientific">Ignisphaera aggregans</name>
    <dbReference type="NCBI Taxonomy" id="334771"/>
    <lineage>
        <taxon>Archaea</taxon>
        <taxon>Thermoproteota</taxon>
        <taxon>Thermoprotei</taxon>
        <taxon>Desulfurococcales</taxon>
        <taxon>Desulfurococcaceae</taxon>
        <taxon>Ignisphaera</taxon>
    </lineage>
</organism>
<dbReference type="PROSITE" id="PS50910">
    <property type="entry name" value="HEPN"/>
    <property type="match status" value="1"/>
</dbReference>
<feature type="domain" description="HEPN" evidence="1">
    <location>
        <begin position="10"/>
        <end position="108"/>
    </location>
</feature>
<protein>
    <submittedName>
        <fullName evidence="3">HEPN domain-containing protein</fullName>
    </submittedName>
</protein>
<dbReference type="SUPFAM" id="SSF81593">
    <property type="entry name" value="Nucleotidyltransferase substrate binding subunit/domain"/>
    <property type="match status" value="1"/>
</dbReference>
<evidence type="ECO:0000313" key="2">
    <source>
        <dbReference type="EMBL" id="HGQ35743.1"/>
    </source>
</evidence>
<gene>
    <name evidence="3" type="ORF">ENU08_00255</name>
    <name evidence="2" type="ORF">ENU41_03580</name>
</gene>
<evidence type="ECO:0000313" key="3">
    <source>
        <dbReference type="EMBL" id="HGQ63672.1"/>
    </source>
</evidence>
<dbReference type="InterPro" id="IPR007842">
    <property type="entry name" value="HEPN_dom"/>
</dbReference>